<feature type="domain" description="F5/8 type C" evidence="1">
    <location>
        <begin position="200"/>
        <end position="308"/>
    </location>
</feature>
<comment type="caution">
    <text evidence="3">The sequence shown here is derived from an EMBL/GenBank/DDBJ whole genome shotgun (WGS) entry which is preliminary data.</text>
</comment>
<proteinExistence type="predicted"/>
<keyword evidence="4" id="KW-1185">Reference proteome</keyword>
<feature type="domain" description="BT-3987-like N-terminal" evidence="2">
    <location>
        <begin position="45"/>
        <end position="159"/>
    </location>
</feature>
<reference evidence="3 4" key="1">
    <citation type="submission" date="2020-08" db="EMBL/GenBank/DDBJ databases">
        <title>Sphingobacterium sp. DN04309 isolated from aquaculture water.</title>
        <authorList>
            <person name="Zhang M."/>
        </authorList>
    </citation>
    <scope>NUCLEOTIDE SEQUENCE [LARGE SCALE GENOMIC DNA]</scope>
    <source>
        <strain evidence="3 4">DN04309</strain>
    </source>
</reference>
<dbReference type="InterPro" id="IPR013728">
    <property type="entry name" value="BT_3987-like_N"/>
</dbReference>
<dbReference type="Gene3D" id="2.60.40.1740">
    <property type="entry name" value="hypothetical protein (bacova_03559)"/>
    <property type="match status" value="1"/>
</dbReference>
<dbReference type="Gene3D" id="2.60.120.260">
    <property type="entry name" value="Galactose-binding domain-like"/>
    <property type="match status" value="1"/>
</dbReference>
<name>A0ABR7YCA1_9SPHI</name>
<dbReference type="Pfam" id="PF08522">
    <property type="entry name" value="BT_3987-like_N"/>
    <property type="match status" value="1"/>
</dbReference>
<accession>A0ABR7YCA1</accession>
<dbReference type="InterPro" id="IPR008979">
    <property type="entry name" value="Galactose-bd-like_sf"/>
</dbReference>
<evidence type="ECO:0000313" key="3">
    <source>
        <dbReference type="EMBL" id="MBD1428943.1"/>
    </source>
</evidence>
<evidence type="ECO:0000313" key="4">
    <source>
        <dbReference type="Proteomes" id="UP000651271"/>
    </source>
</evidence>
<protein>
    <submittedName>
        <fullName evidence="3">DUF1735 domain-containing protein</fullName>
    </submittedName>
</protein>
<evidence type="ECO:0000259" key="2">
    <source>
        <dbReference type="Pfam" id="PF08522"/>
    </source>
</evidence>
<organism evidence="3 4">
    <name type="scientific">Sphingobacterium litopenaei</name>
    <dbReference type="NCBI Taxonomy" id="2763500"/>
    <lineage>
        <taxon>Bacteria</taxon>
        <taxon>Pseudomonadati</taxon>
        <taxon>Bacteroidota</taxon>
        <taxon>Sphingobacteriia</taxon>
        <taxon>Sphingobacteriales</taxon>
        <taxon>Sphingobacteriaceae</taxon>
        <taxon>Sphingobacterium</taxon>
    </lineage>
</organism>
<dbReference type="Pfam" id="PF00754">
    <property type="entry name" value="F5_F8_type_C"/>
    <property type="match status" value="1"/>
</dbReference>
<gene>
    <name evidence="3" type="ORF">H8B04_05095</name>
</gene>
<sequence>MNIITNIKFSCLQLVTVMTLSGIILSSANSCVEDVDYTVENEGTIYMAQALESKSYLQLFDIDTIQDIFFGASYGGIKYPDIDINVKFTVDESLINAYNQEHGTNYIAFPQASYNISGLESVIRAGTANSDPIKVMITARQLQIGKSYMLPVKLVSAGSSNIKDDLNTAYFRIDSLIRRERDITNLGAFSVSHENNGGPGAGEGSPKLVDNNLGTKYLTQGYAPGMWFQVKYNTPQVIGAYTFTSGNDASERDPKTWRFEASNDGNTWTVLDNKVEYFFSDRNQTKRFETTNTTPYTHYRVTVVSNNGSNLFQMTEWRLIQYY</sequence>
<dbReference type="Proteomes" id="UP000651271">
    <property type="component" value="Unassembled WGS sequence"/>
</dbReference>
<evidence type="ECO:0000259" key="1">
    <source>
        <dbReference type="Pfam" id="PF00754"/>
    </source>
</evidence>
<dbReference type="EMBL" id="JACOIJ010000006">
    <property type="protein sequence ID" value="MBD1428943.1"/>
    <property type="molecule type" value="Genomic_DNA"/>
</dbReference>
<dbReference type="InterPro" id="IPR000421">
    <property type="entry name" value="FA58C"/>
</dbReference>
<dbReference type="SUPFAM" id="SSF49785">
    <property type="entry name" value="Galactose-binding domain-like"/>
    <property type="match status" value="1"/>
</dbReference>
<dbReference type="RefSeq" id="WP_190301669.1">
    <property type="nucleotide sequence ID" value="NZ_JACOIJ010000006.1"/>
</dbReference>